<keyword evidence="1" id="KW-0812">Transmembrane</keyword>
<protein>
    <submittedName>
        <fullName evidence="2">Uncharacterized protein</fullName>
    </submittedName>
</protein>
<evidence type="ECO:0000313" key="3">
    <source>
        <dbReference type="Proteomes" id="UP000198757"/>
    </source>
</evidence>
<organism evidence="2 3">
    <name type="scientific">Niabella drilacis (strain DSM 25811 / CCM 8410 / CCUG 62505 / LMG 26954 / E90)</name>
    <dbReference type="NCBI Taxonomy" id="1285928"/>
    <lineage>
        <taxon>Bacteria</taxon>
        <taxon>Pseudomonadati</taxon>
        <taxon>Bacteroidota</taxon>
        <taxon>Chitinophagia</taxon>
        <taxon>Chitinophagales</taxon>
        <taxon>Chitinophagaceae</taxon>
        <taxon>Niabella</taxon>
    </lineage>
</organism>
<proteinExistence type="predicted"/>
<dbReference type="InterPro" id="IPR048136">
    <property type="entry name" value="STM3941-like"/>
</dbReference>
<dbReference type="STRING" id="1285928.SAMN04487894_107183"/>
<evidence type="ECO:0000256" key="1">
    <source>
        <dbReference type="SAM" id="Phobius"/>
    </source>
</evidence>
<feature type="transmembrane region" description="Helical" evidence="1">
    <location>
        <begin position="16"/>
        <end position="35"/>
    </location>
</feature>
<dbReference type="AlphaFoldDB" id="A0A1G6TDP5"/>
<keyword evidence="1" id="KW-1133">Transmembrane helix</keyword>
<reference evidence="3" key="1">
    <citation type="submission" date="2016-10" db="EMBL/GenBank/DDBJ databases">
        <authorList>
            <person name="Varghese N."/>
            <person name="Submissions S."/>
        </authorList>
    </citation>
    <scope>NUCLEOTIDE SEQUENCE [LARGE SCALE GENOMIC DNA]</scope>
    <source>
        <strain evidence="3">DSM 25811 / CCM 8410 / LMG 26954 / E90</strain>
    </source>
</reference>
<dbReference type="OrthoDB" id="6028159at2"/>
<dbReference type="RefSeq" id="WP_143019779.1">
    <property type="nucleotide sequence ID" value="NZ_FMZO01000007.1"/>
</dbReference>
<gene>
    <name evidence="2" type="ORF">SAMN04487894_107183</name>
</gene>
<evidence type="ECO:0000313" key="2">
    <source>
        <dbReference type="EMBL" id="SDD27262.1"/>
    </source>
</evidence>
<name>A0A1G6TDP5_NIADE</name>
<accession>A0A1G6TDP5</accession>
<dbReference type="NCBIfam" id="NF041635">
    <property type="entry name" value="STM3941_fam"/>
    <property type="match status" value="1"/>
</dbReference>
<keyword evidence="1" id="KW-0472">Membrane</keyword>
<keyword evidence="3" id="KW-1185">Reference proteome</keyword>
<sequence length="168" mass="18708">MNEINFYYSKKKQTRLAVLFLLIALLGTAIAVYYFFFANHIVSAVTYGGIVLAILSLLIFFRLLTAPEAENEVAISINEKGIAGFTTPVIKSAGLIDWHDIASINVYDGMLEMAVHNPGKYAARMKNFFVRDSFLKTLKGTLKVSLVEVSAAKEEIMNAIEKYTSEKI</sequence>
<dbReference type="Proteomes" id="UP000198757">
    <property type="component" value="Unassembled WGS sequence"/>
</dbReference>
<feature type="transmembrane region" description="Helical" evidence="1">
    <location>
        <begin position="41"/>
        <end position="61"/>
    </location>
</feature>
<dbReference type="EMBL" id="FMZO01000007">
    <property type="protein sequence ID" value="SDD27262.1"/>
    <property type="molecule type" value="Genomic_DNA"/>
</dbReference>